<sequence>MESSRRRKRPRKTYSPDPPEDYEDVDALVPLKNARSIRTGEDGGMPKGTPFVSSWSDESRSLLIAEIRKRPPLWNHAMKEEGTSRQVLMEEVAQFISEFRQKNTPVLEVQGQWKNLRDSYRRQIRKEAARNDNWKSSWKWRAHLTFLDNVITLRSQTPEVLEYPEAFQDPRNSGTTSSTSGSSAEASAFVENSAGVPSLQEIPRKKTKLAAPPRFVVPQFDVPRGVPQRELQERLQQELHAQLLHQAGDLHFQMPSFRHEATDFNPQTPYRREAHSRILAPQEIPAHLAVPRASYTRQTSLRAPPPQIDFPERTYRYLDQLEDSCDTQSSDTDEEYDISTYAPGRIVYLTDQRCLP</sequence>
<dbReference type="AlphaFoldDB" id="A0A4U5PDQ0"/>
<dbReference type="Proteomes" id="UP000298663">
    <property type="component" value="Unassembled WGS sequence"/>
</dbReference>
<dbReference type="InterPro" id="IPR039353">
    <property type="entry name" value="TF_Adf1"/>
</dbReference>
<evidence type="ECO:0000313" key="3">
    <source>
        <dbReference type="EMBL" id="TKR94572.1"/>
    </source>
</evidence>
<keyword evidence="4" id="KW-1185">Reference proteome</keyword>
<evidence type="ECO:0000259" key="2">
    <source>
        <dbReference type="PROSITE" id="PS51029"/>
    </source>
</evidence>
<reference evidence="3 4" key="1">
    <citation type="journal article" date="2015" name="Genome Biol.">
        <title>Comparative genomics of Steinernema reveals deeply conserved gene regulatory networks.</title>
        <authorList>
            <person name="Dillman A.R."/>
            <person name="Macchietto M."/>
            <person name="Porter C.F."/>
            <person name="Rogers A."/>
            <person name="Williams B."/>
            <person name="Antoshechkin I."/>
            <person name="Lee M.M."/>
            <person name="Goodwin Z."/>
            <person name="Lu X."/>
            <person name="Lewis E.E."/>
            <person name="Goodrich-Blair H."/>
            <person name="Stock S.P."/>
            <person name="Adams B.J."/>
            <person name="Sternberg P.W."/>
            <person name="Mortazavi A."/>
        </authorList>
    </citation>
    <scope>NUCLEOTIDE SEQUENCE [LARGE SCALE GENOMIC DNA]</scope>
    <source>
        <strain evidence="3 4">ALL</strain>
    </source>
</reference>
<organism evidence="3 4">
    <name type="scientific">Steinernema carpocapsae</name>
    <name type="common">Entomopathogenic nematode</name>
    <dbReference type="NCBI Taxonomy" id="34508"/>
    <lineage>
        <taxon>Eukaryota</taxon>
        <taxon>Metazoa</taxon>
        <taxon>Ecdysozoa</taxon>
        <taxon>Nematoda</taxon>
        <taxon>Chromadorea</taxon>
        <taxon>Rhabditida</taxon>
        <taxon>Tylenchina</taxon>
        <taxon>Panagrolaimomorpha</taxon>
        <taxon>Strongyloidoidea</taxon>
        <taxon>Steinernematidae</taxon>
        <taxon>Steinernema</taxon>
    </lineage>
</organism>
<dbReference type="GO" id="GO:0005667">
    <property type="term" value="C:transcription regulator complex"/>
    <property type="evidence" value="ECO:0007669"/>
    <property type="project" value="TreeGrafter"/>
</dbReference>
<dbReference type="OrthoDB" id="5984255at2759"/>
<dbReference type="PANTHER" id="PTHR12243:SF67">
    <property type="entry name" value="COREPRESSOR OF PANGOLIN, ISOFORM A-RELATED"/>
    <property type="match status" value="1"/>
</dbReference>
<feature type="domain" description="MADF" evidence="2">
    <location>
        <begin position="62"/>
        <end position="152"/>
    </location>
</feature>
<evidence type="ECO:0000256" key="1">
    <source>
        <dbReference type="SAM" id="MobiDB-lite"/>
    </source>
</evidence>
<dbReference type="SMART" id="SM00595">
    <property type="entry name" value="MADF"/>
    <property type="match status" value="1"/>
</dbReference>
<feature type="region of interest" description="Disordered" evidence="1">
    <location>
        <begin position="164"/>
        <end position="187"/>
    </location>
</feature>
<feature type="region of interest" description="Disordered" evidence="1">
    <location>
        <begin position="1"/>
        <end position="26"/>
    </location>
</feature>
<feature type="compositionally biased region" description="Low complexity" evidence="1">
    <location>
        <begin position="173"/>
        <end position="187"/>
    </location>
</feature>
<protein>
    <recommendedName>
        <fullName evidence="2">MADF domain-containing protein</fullName>
    </recommendedName>
</protein>
<name>A0A4U5PDQ0_STECR</name>
<comment type="caution">
    <text evidence="3">The sequence shown here is derived from an EMBL/GenBank/DDBJ whole genome shotgun (WGS) entry which is preliminary data.</text>
</comment>
<dbReference type="GO" id="GO:0005634">
    <property type="term" value="C:nucleus"/>
    <property type="evidence" value="ECO:0007669"/>
    <property type="project" value="TreeGrafter"/>
</dbReference>
<dbReference type="InterPro" id="IPR006578">
    <property type="entry name" value="MADF-dom"/>
</dbReference>
<dbReference type="PROSITE" id="PS51029">
    <property type="entry name" value="MADF"/>
    <property type="match status" value="1"/>
</dbReference>
<accession>A0A4U5PDQ0</accession>
<feature type="compositionally biased region" description="Basic residues" evidence="1">
    <location>
        <begin position="1"/>
        <end position="12"/>
    </location>
</feature>
<dbReference type="EMBL" id="AZBU02000002">
    <property type="protein sequence ID" value="TKR94572.1"/>
    <property type="molecule type" value="Genomic_DNA"/>
</dbReference>
<reference evidence="3 4" key="2">
    <citation type="journal article" date="2019" name="G3 (Bethesda)">
        <title>Hybrid Assembly of the Genome of the Entomopathogenic Nematode Steinernema carpocapsae Identifies the X-Chromosome.</title>
        <authorList>
            <person name="Serra L."/>
            <person name="Macchietto M."/>
            <person name="Macias-Munoz A."/>
            <person name="McGill C.J."/>
            <person name="Rodriguez I.M."/>
            <person name="Rodriguez B."/>
            <person name="Murad R."/>
            <person name="Mortazavi A."/>
        </authorList>
    </citation>
    <scope>NUCLEOTIDE SEQUENCE [LARGE SCALE GENOMIC DNA]</scope>
    <source>
        <strain evidence="3 4">ALL</strain>
    </source>
</reference>
<evidence type="ECO:0000313" key="4">
    <source>
        <dbReference type="Proteomes" id="UP000298663"/>
    </source>
</evidence>
<dbReference type="GO" id="GO:0006357">
    <property type="term" value="P:regulation of transcription by RNA polymerase II"/>
    <property type="evidence" value="ECO:0007669"/>
    <property type="project" value="TreeGrafter"/>
</dbReference>
<gene>
    <name evidence="3" type="ORF">L596_008837</name>
</gene>
<dbReference type="PANTHER" id="PTHR12243">
    <property type="entry name" value="MADF DOMAIN TRANSCRIPTION FACTOR"/>
    <property type="match status" value="1"/>
</dbReference>
<dbReference type="Pfam" id="PF10545">
    <property type="entry name" value="MADF_DNA_bdg"/>
    <property type="match status" value="1"/>
</dbReference>
<proteinExistence type="predicted"/>